<dbReference type="EMBL" id="HBUE01260928">
    <property type="protein sequence ID" value="CAG6558932.1"/>
    <property type="molecule type" value="Transcribed_RNA"/>
</dbReference>
<organism evidence="1">
    <name type="scientific">Culex pipiens</name>
    <name type="common">House mosquito</name>
    <dbReference type="NCBI Taxonomy" id="7175"/>
    <lineage>
        <taxon>Eukaryota</taxon>
        <taxon>Metazoa</taxon>
        <taxon>Ecdysozoa</taxon>
        <taxon>Arthropoda</taxon>
        <taxon>Hexapoda</taxon>
        <taxon>Insecta</taxon>
        <taxon>Pterygota</taxon>
        <taxon>Neoptera</taxon>
        <taxon>Endopterygota</taxon>
        <taxon>Diptera</taxon>
        <taxon>Nematocera</taxon>
        <taxon>Culicoidea</taxon>
        <taxon>Culicidae</taxon>
        <taxon>Culicinae</taxon>
        <taxon>Culicini</taxon>
        <taxon>Culex</taxon>
        <taxon>Culex</taxon>
    </lineage>
</organism>
<dbReference type="EMBL" id="HBUE01004594">
    <property type="protein sequence ID" value="CAG6445351.1"/>
    <property type="molecule type" value="Transcribed_RNA"/>
</dbReference>
<dbReference type="EMBL" id="HBUE01004591">
    <property type="protein sequence ID" value="CAG6445339.1"/>
    <property type="molecule type" value="Transcribed_RNA"/>
</dbReference>
<name>A0A8D8IUW8_CULPI</name>
<dbReference type="EMBL" id="HBUE01155840">
    <property type="protein sequence ID" value="CAG6507613.1"/>
    <property type="molecule type" value="Transcribed_RNA"/>
</dbReference>
<dbReference type="EMBL" id="HBUE01260925">
    <property type="protein sequence ID" value="CAG6558925.1"/>
    <property type="molecule type" value="Transcribed_RNA"/>
</dbReference>
<dbReference type="EMBL" id="HBUE01155827">
    <property type="protein sequence ID" value="CAG6507578.1"/>
    <property type="molecule type" value="Transcribed_RNA"/>
</dbReference>
<dbReference type="EMBL" id="HBUE01004579">
    <property type="protein sequence ID" value="CAG6445300.1"/>
    <property type="molecule type" value="Transcribed_RNA"/>
</dbReference>
<dbReference type="EMBL" id="HBUE01260927">
    <property type="protein sequence ID" value="CAG6558928.1"/>
    <property type="molecule type" value="Transcribed_RNA"/>
</dbReference>
<dbReference type="EMBL" id="HBUE01004595">
    <property type="protein sequence ID" value="CAG6445357.1"/>
    <property type="molecule type" value="Transcribed_RNA"/>
</dbReference>
<dbReference type="EMBL" id="HBUE01155838">
    <property type="protein sequence ID" value="CAG6507606.1"/>
    <property type="molecule type" value="Transcribed_RNA"/>
</dbReference>
<sequence>MAASPDRLRIAIQRALNKRCPMVDVSVKPVSPERTVIGARQNIFTCTKRDASSASAWEFREVVLAQACIGTQYRQHSTMGSPDSRLFPITQIRRLLLPTCQPLAAKLFTETLEQVTIPSIGDSLLNF</sequence>
<dbReference type="EMBL" id="HBUE01260932">
    <property type="protein sequence ID" value="CAG6558943.1"/>
    <property type="molecule type" value="Transcribed_RNA"/>
</dbReference>
<dbReference type="EMBL" id="HBUE01155839">
    <property type="protein sequence ID" value="CAG6507609.1"/>
    <property type="molecule type" value="Transcribed_RNA"/>
</dbReference>
<evidence type="ECO:0000313" key="1">
    <source>
        <dbReference type="EMBL" id="CAG6558948.1"/>
    </source>
</evidence>
<reference evidence="1" key="1">
    <citation type="submission" date="2021-05" db="EMBL/GenBank/DDBJ databases">
        <authorList>
            <person name="Alioto T."/>
            <person name="Alioto T."/>
            <person name="Gomez Garrido J."/>
        </authorList>
    </citation>
    <scope>NUCLEOTIDE SEQUENCE</scope>
</reference>
<dbReference type="EMBL" id="HBUE01004592">
    <property type="protein sequence ID" value="CAG6445345.1"/>
    <property type="molecule type" value="Transcribed_RNA"/>
</dbReference>
<dbReference type="EMBL" id="HBUE01260937">
    <property type="protein sequence ID" value="CAG6558956.1"/>
    <property type="molecule type" value="Transcribed_RNA"/>
</dbReference>
<dbReference type="EMBL" id="HBUE01004596">
    <property type="protein sequence ID" value="CAG6445364.1"/>
    <property type="molecule type" value="Transcribed_RNA"/>
</dbReference>
<dbReference type="EMBL" id="HBUE01004576">
    <property type="protein sequence ID" value="CAG6445294.1"/>
    <property type="molecule type" value="Transcribed_RNA"/>
</dbReference>
<dbReference type="AlphaFoldDB" id="A0A8D8IUW8"/>
<dbReference type="EMBL" id="HBUE01155830">
    <property type="protein sequence ID" value="CAG6507585.1"/>
    <property type="molecule type" value="Transcribed_RNA"/>
</dbReference>
<dbReference type="EMBL" id="HBUE01004590">
    <property type="protein sequence ID" value="CAG6445334.1"/>
    <property type="molecule type" value="Transcribed_RNA"/>
</dbReference>
<dbReference type="EMBL" id="HBUE01260934">
    <property type="protein sequence ID" value="CAG6558948.1"/>
    <property type="molecule type" value="Transcribed_RNA"/>
</dbReference>
<dbReference type="EMBL" id="HBUE01260931">
    <property type="protein sequence ID" value="CAG6558939.1"/>
    <property type="molecule type" value="Transcribed_RNA"/>
</dbReference>
<protein>
    <submittedName>
        <fullName evidence="1">(northern house mosquito) hypothetical protein</fullName>
    </submittedName>
</protein>
<dbReference type="EMBL" id="HBUE01004586">
    <property type="protein sequence ID" value="CAG6445320.1"/>
    <property type="molecule type" value="Transcribed_RNA"/>
</dbReference>
<dbReference type="EMBL" id="HBUE01155836">
    <property type="protein sequence ID" value="CAG6507601.1"/>
    <property type="molecule type" value="Transcribed_RNA"/>
</dbReference>
<dbReference type="EMBL" id="HBUE01004583">
    <property type="protein sequence ID" value="CAG6445308.1"/>
    <property type="molecule type" value="Transcribed_RNA"/>
</dbReference>
<dbReference type="EMBL" id="HBUE01155842">
    <property type="protein sequence ID" value="CAG6507618.1"/>
    <property type="molecule type" value="Transcribed_RNA"/>
</dbReference>
<dbReference type="EMBL" id="HBUE01260940">
    <property type="protein sequence ID" value="CAG6558965.1"/>
    <property type="molecule type" value="Transcribed_RNA"/>
</dbReference>
<accession>A0A8D8IUW8</accession>
<dbReference type="EMBL" id="HBUE01155833">
    <property type="protein sequence ID" value="CAG6507592.1"/>
    <property type="molecule type" value="Transcribed_RNA"/>
</dbReference>
<dbReference type="EMBL" id="HBUE01004584">
    <property type="protein sequence ID" value="CAG6445314.1"/>
    <property type="molecule type" value="Transcribed_RNA"/>
</dbReference>
<dbReference type="EMBL" id="HBUE01260938">
    <property type="protein sequence ID" value="CAG6558960.1"/>
    <property type="molecule type" value="Transcribed_RNA"/>
</dbReference>
<dbReference type="EMBL" id="HBUE01155829">
    <property type="protein sequence ID" value="CAG6507581.1"/>
    <property type="molecule type" value="Transcribed_RNA"/>
</dbReference>
<dbReference type="EMBL" id="HBUE01260936">
    <property type="protein sequence ID" value="CAG6558953.1"/>
    <property type="molecule type" value="Transcribed_RNA"/>
</dbReference>
<dbReference type="EMBL" id="HBUE01155834">
    <property type="protein sequence ID" value="CAG6507596.1"/>
    <property type="molecule type" value="Transcribed_RNA"/>
</dbReference>
<proteinExistence type="predicted"/>